<reference evidence="4" key="1">
    <citation type="journal article" date="2019" name="Int. J. Syst. Evol. Microbiol.">
        <title>The Global Catalogue of Microorganisms (GCM) 10K type strain sequencing project: providing services to taxonomists for standard genome sequencing and annotation.</title>
        <authorList>
            <consortium name="The Broad Institute Genomics Platform"/>
            <consortium name="The Broad Institute Genome Sequencing Center for Infectious Disease"/>
            <person name="Wu L."/>
            <person name="Ma J."/>
        </authorList>
    </citation>
    <scope>NUCLEOTIDE SEQUENCE [LARGE SCALE GENOMIC DNA]</scope>
    <source>
        <strain evidence="4">CGMCC 1.18518</strain>
    </source>
</reference>
<dbReference type="SUPFAM" id="SSF49772">
    <property type="entry name" value="Ecotin, trypsin inhibitor"/>
    <property type="match status" value="1"/>
</dbReference>
<comment type="caution">
    <text evidence="3">The sequence shown here is derived from an EMBL/GenBank/DDBJ whole genome shotgun (WGS) entry which is preliminary data.</text>
</comment>
<dbReference type="PANTHER" id="PTHR35890">
    <property type="match status" value="1"/>
</dbReference>
<dbReference type="Pfam" id="PF03974">
    <property type="entry name" value="Ecotin"/>
    <property type="match status" value="1"/>
</dbReference>
<sequence>MRKFTWMMLLIPLTGTSLITQAATTDEDRVMKPYPLAEAHMQRNVILLPPLSNEQHYRVELIIGKKAMTDCNLVHLAGSMTEETAKGWGYPYYRVTLQPGLISTRRACIPAKKTSRLVTLPAASEKLLRYNSKLPLVVYAPQGIQVSYRLWKGGEDVVKSELR</sequence>
<dbReference type="InterPro" id="IPR005658">
    <property type="entry name" value="Prot_inh_ecotin"/>
</dbReference>
<protein>
    <submittedName>
        <fullName evidence="3">Ecotin family protein</fullName>
    </submittedName>
</protein>
<gene>
    <name evidence="3" type="ORF">ACFP9W_11270</name>
</gene>
<accession>A0ABW1VYT0</accession>
<dbReference type="InterPro" id="IPR036198">
    <property type="entry name" value="Ecotin_sf"/>
</dbReference>
<dbReference type="PIRSF" id="PIRSF006865">
    <property type="entry name" value="Prot_inh_ecotin"/>
    <property type="match status" value="1"/>
</dbReference>
<name>A0ABW1VYT0_9GAMM</name>
<dbReference type="Gene3D" id="2.60.40.550">
    <property type="entry name" value="Ecotin"/>
    <property type="match status" value="1"/>
</dbReference>
<comment type="similarity">
    <text evidence="1">Belongs to the protease inhibitor I11 (ecotin) family.</text>
</comment>
<evidence type="ECO:0000313" key="4">
    <source>
        <dbReference type="Proteomes" id="UP001596230"/>
    </source>
</evidence>
<dbReference type="EMBL" id="JBHSUB010000011">
    <property type="protein sequence ID" value="MFC6378650.1"/>
    <property type="molecule type" value="Genomic_DNA"/>
</dbReference>
<evidence type="ECO:0000256" key="2">
    <source>
        <dbReference type="SAM" id="SignalP"/>
    </source>
</evidence>
<dbReference type="RefSeq" id="WP_212712361.1">
    <property type="nucleotide sequence ID" value="NZ_BAAAFX010000006.1"/>
</dbReference>
<evidence type="ECO:0000313" key="3">
    <source>
        <dbReference type="EMBL" id="MFC6378650.1"/>
    </source>
</evidence>
<feature type="chain" id="PRO_5047461700" evidence="2">
    <location>
        <begin position="23"/>
        <end position="163"/>
    </location>
</feature>
<evidence type="ECO:0000256" key="1">
    <source>
        <dbReference type="ARBA" id="ARBA00010558"/>
    </source>
</evidence>
<dbReference type="Proteomes" id="UP001596230">
    <property type="component" value="Unassembled WGS sequence"/>
</dbReference>
<proteinExistence type="inferred from homology"/>
<dbReference type="PANTHER" id="PTHR35890:SF3">
    <property type="entry name" value="ECOTIN"/>
    <property type="match status" value="1"/>
</dbReference>
<keyword evidence="2" id="KW-0732">Signal</keyword>
<feature type="signal peptide" evidence="2">
    <location>
        <begin position="1"/>
        <end position="22"/>
    </location>
</feature>
<organism evidence="3 4">
    <name type="scientific">Tatumella terrea</name>
    <dbReference type="NCBI Taxonomy" id="419007"/>
    <lineage>
        <taxon>Bacteria</taxon>
        <taxon>Pseudomonadati</taxon>
        <taxon>Pseudomonadota</taxon>
        <taxon>Gammaproteobacteria</taxon>
        <taxon>Enterobacterales</taxon>
        <taxon>Erwiniaceae</taxon>
        <taxon>Tatumella</taxon>
    </lineage>
</organism>
<keyword evidence="4" id="KW-1185">Reference proteome</keyword>